<dbReference type="Proteomes" id="UP000821865">
    <property type="component" value="Chromosome 6"/>
</dbReference>
<accession>A0ACB8CJB6</accession>
<evidence type="ECO:0000313" key="2">
    <source>
        <dbReference type="Proteomes" id="UP000821865"/>
    </source>
</evidence>
<proteinExistence type="predicted"/>
<sequence>MVLVTLSICVTVVVLNVHFRTSSTHRMAPWVKRVFLQLLPRLLRMPRPEQEDPLFKLVVPSCNGAEATRDPHAAASTSASQDPGFEDGVYQREEDPIVCKVHGIRRTASETFAEYATEPSSVGHRHPSPPSPLVGGAPAMRLHFCPELQRALESVHFIADHTRRYEDHIEVKEDWKYVAMVLDRLFLWIFTAAVIVGTCAIILDAPTLYDTREPIDVRLSEILSVVYKGHQS</sequence>
<name>A0ACB8CJB6_DERSI</name>
<reference evidence="1" key="1">
    <citation type="submission" date="2020-05" db="EMBL/GenBank/DDBJ databases">
        <title>Large-scale comparative analyses of tick genomes elucidate their genetic diversity and vector capacities.</title>
        <authorList>
            <person name="Jia N."/>
            <person name="Wang J."/>
            <person name="Shi W."/>
            <person name="Du L."/>
            <person name="Sun Y."/>
            <person name="Zhan W."/>
            <person name="Jiang J."/>
            <person name="Wang Q."/>
            <person name="Zhang B."/>
            <person name="Ji P."/>
            <person name="Sakyi L.B."/>
            <person name="Cui X."/>
            <person name="Yuan T."/>
            <person name="Jiang B."/>
            <person name="Yang W."/>
            <person name="Lam T.T.-Y."/>
            <person name="Chang Q."/>
            <person name="Ding S."/>
            <person name="Wang X."/>
            <person name="Zhu J."/>
            <person name="Ruan X."/>
            <person name="Zhao L."/>
            <person name="Wei J."/>
            <person name="Que T."/>
            <person name="Du C."/>
            <person name="Cheng J."/>
            <person name="Dai P."/>
            <person name="Han X."/>
            <person name="Huang E."/>
            <person name="Gao Y."/>
            <person name="Liu J."/>
            <person name="Shao H."/>
            <person name="Ye R."/>
            <person name="Li L."/>
            <person name="Wei W."/>
            <person name="Wang X."/>
            <person name="Wang C."/>
            <person name="Yang T."/>
            <person name="Huo Q."/>
            <person name="Li W."/>
            <person name="Guo W."/>
            <person name="Chen H."/>
            <person name="Zhou L."/>
            <person name="Ni X."/>
            <person name="Tian J."/>
            <person name="Zhou Y."/>
            <person name="Sheng Y."/>
            <person name="Liu T."/>
            <person name="Pan Y."/>
            <person name="Xia L."/>
            <person name="Li J."/>
            <person name="Zhao F."/>
            <person name="Cao W."/>
        </authorList>
    </citation>
    <scope>NUCLEOTIDE SEQUENCE</scope>
    <source>
        <strain evidence="1">Dsil-2018</strain>
    </source>
</reference>
<dbReference type="EMBL" id="CM023475">
    <property type="protein sequence ID" value="KAH7944924.1"/>
    <property type="molecule type" value="Genomic_DNA"/>
</dbReference>
<keyword evidence="2" id="KW-1185">Reference proteome</keyword>
<evidence type="ECO:0000313" key="1">
    <source>
        <dbReference type="EMBL" id="KAH7944924.1"/>
    </source>
</evidence>
<comment type="caution">
    <text evidence="1">The sequence shown here is derived from an EMBL/GenBank/DDBJ whole genome shotgun (WGS) entry which is preliminary data.</text>
</comment>
<protein>
    <submittedName>
        <fullName evidence="1">Uncharacterized protein</fullName>
    </submittedName>
</protein>
<gene>
    <name evidence="1" type="ORF">HPB49_001889</name>
</gene>
<organism evidence="1 2">
    <name type="scientific">Dermacentor silvarum</name>
    <name type="common">Tick</name>
    <dbReference type="NCBI Taxonomy" id="543639"/>
    <lineage>
        <taxon>Eukaryota</taxon>
        <taxon>Metazoa</taxon>
        <taxon>Ecdysozoa</taxon>
        <taxon>Arthropoda</taxon>
        <taxon>Chelicerata</taxon>
        <taxon>Arachnida</taxon>
        <taxon>Acari</taxon>
        <taxon>Parasitiformes</taxon>
        <taxon>Ixodida</taxon>
        <taxon>Ixodoidea</taxon>
        <taxon>Ixodidae</taxon>
        <taxon>Rhipicephalinae</taxon>
        <taxon>Dermacentor</taxon>
    </lineage>
</organism>